<sequence>MITRTQFVVGSAFLVASLGCHAEQAPPSPQVEPAAQAQAHEAHEAPEAPEAPAQPEGRALSMRDLDRGPGRHLNVPADAIEWADGPGSLDEGARFAVLEGDPARDGIFTLQLKLPDGFLINPHWHPNVERVTVLRGTFRLGSGDTVDKDATIALPAGSYTAMPPEMVHFAIAEGETVVQLTSVGPWVINYVDPEHDPRN</sequence>
<dbReference type="Proteomes" id="UP000321248">
    <property type="component" value="Unassembled WGS sequence"/>
</dbReference>
<accession>A0A5C8L0D8</accession>
<evidence type="ECO:0000313" key="3">
    <source>
        <dbReference type="EMBL" id="TXK65705.1"/>
    </source>
</evidence>
<evidence type="ECO:0000313" key="4">
    <source>
        <dbReference type="Proteomes" id="UP000321248"/>
    </source>
</evidence>
<dbReference type="OrthoDB" id="1433532at2"/>
<dbReference type="SUPFAM" id="SSF51182">
    <property type="entry name" value="RmlC-like cupins"/>
    <property type="match status" value="1"/>
</dbReference>
<dbReference type="CDD" id="cd06989">
    <property type="entry name" value="cupin_DRT102"/>
    <property type="match status" value="1"/>
</dbReference>
<reference evidence="3 4" key="1">
    <citation type="submission" date="2019-08" db="EMBL/GenBank/DDBJ databases">
        <authorList>
            <person name="Karlyshev A.V."/>
        </authorList>
    </citation>
    <scope>NUCLEOTIDE SEQUENCE [LARGE SCALE GENOMIC DNA]</scope>
    <source>
        <strain evidence="3 4">Alg18-2.2</strain>
    </source>
</reference>
<dbReference type="InterPro" id="IPR028013">
    <property type="entry name" value="DUF4437"/>
</dbReference>
<protein>
    <submittedName>
        <fullName evidence="3">DUF4437 domain-containing protein</fullName>
    </submittedName>
</protein>
<keyword evidence="2" id="KW-0732">Signal</keyword>
<keyword evidence="4" id="KW-1185">Reference proteome</keyword>
<dbReference type="Pfam" id="PF14499">
    <property type="entry name" value="DUF4437"/>
    <property type="match status" value="1"/>
</dbReference>
<feature type="chain" id="PRO_5022764882" evidence="2">
    <location>
        <begin position="23"/>
        <end position="199"/>
    </location>
</feature>
<dbReference type="PROSITE" id="PS51257">
    <property type="entry name" value="PROKAR_LIPOPROTEIN"/>
    <property type="match status" value="1"/>
</dbReference>
<dbReference type="InterPro" id="IPR011051">
    <property type="entry name" value="RmlC_Cupin_sf"/>
</dbReference>
<name>A0A5C8L0D8_9GAMM</name>
<gene>
    <name evidence="3" type="ORF">FU658_00855</name>
</gene>
<dbReference type="Gene3D" id="2.60.120.10">
    <property type="entry name" value="Jelly Rolls"/>
    <property type="match status" value="1"/>
</dbReference>
<feature type="region of interest" description="Disordered" evidence="1">
    <location>
        <begin position="23"/>
        <end position="56"/>
    </location>
</feature>
<proteinExistence type="predicted"/>
<dbReference type="EMBL" id="VRTS01000001">
    <property type="protein sequence ID" value="TXK65705.1"/>
    <property type="molecule type" value="Genomic_DNA"/>
</dbReference>
<dbReference type="InterPro" id="IPR014710">
    <property type="entry name" value="RmlC-like_jellyroll"/>
</dbReference>
<evidence type="ECO:0000256" key="2">
    <source>
        <dbReference type="SAM" id="SignalP"/>
    </source>
</evidence>
<comment type="caution">
    <text evidence="3">The sequence shown here is derived from an EMBL/GenBank/DDBJ whole genome shotgun (WGS) entry which is preliminary data.</text>
</comment>
<organism evidence="3 4">
    <name type="scientific">Alkalisalibacterium limincola</name>
    <dbReference type="NCBI Taxonomy" id="2699169"/>
    <lineage>
        <taxon>Bacteria</taxon>
        <taxon>Pseudomonadati</taxon>
        <taxon>Pseudomonadota</taxon>
        <taxon>Gammaproteobacteria</taxon>
        <taxon>Lysobacterales</taxon>
        <taxon>Lysobacteraceae</taxon>
        <taxon>Alkalisalibacterium</taxon>
    </lineage>
</organism>
<feature type="signal peptide" evidence="2">
    <location>
        <begin position="1"/>
        <end position="22"/>
    </location>
</feature>
<dbReference type="AlphaFoldDB" id="A0A5C8L0D8"/>
<dbReference type="RefSeq" id="WP_147890378.1">
    <property type="nucleotide sequence ID" value="NZ_VRTS01000001.1"/>
</dbReference>
<evidence type="ECO:0000256" key="1">
    <source>
        <dbReference type="SAM" id="MobiDB-lite"/>
    </source>
</evidence>